<proteinExistence type="predicted"/>
<accession>A0A9Q0UG66</accession>
<gene>
    <name evidence="1" type="ORF">OIU85_020426</name>
</gene>
<dbReference type="Proteomes" id="UP001151529">
    <property type="component" value="Chromosome 2"/>
</dbReference>
<reference evidence="1" key="2">
    <citation type="journal article" date="2023" name="Int. J. Mol. Sci.">
        <title>De Novo Assembly and Annotation of 11 Diverse Shrub Willow (Salix) Genomes Reveals Novel Gene Organization in Sex-Linked Regions.</title>
        <authorList>
            <person name="Hyden B."/>
            <person name="Feng K."/>
            <person name="Yates T.B."/>
            <person name="Jawdy S."/>
            <person name="Cereghino C."/>
            <person name="Smart L.B."/>
            <person name="Muchero W."/>
        </authorList>
    </citation>
    <scope>NUCLEOTIDE SEQUENCE [LARGE SCALE GENOMIC DNA]</scope>
    <source>
        <tissue evidence="1">Shoot tip</tissue>
    </source>
</reference>
<evidence type="ECO:0000313" key="2">
    <source>
        <dbReference type="Proteomes" id="UP001151529"/>
    </source>
</evidence>
<reference evidence="1" key="1">
    <citation type="submission" date="2022-11" db="EMBL/GenBank/DDBJ databases">
        <authorList>
            <person name="Hyden B.L."/>
            <person name="Feng K."/>
            <person name="Yates T."/>
            <person name="Jawdy S."/>
            <person name="Smart L.B."/>
            <person name="Muchero W."/>
        </authorList>
    </citation>
    <scope>NUCLEOTIDE SEQUENCE</scope>
    <source>
        <tissue evidence="1">Shoot tip</tissue>
    </source>
</reference>
<protein>
    <submittedName>
        <fullName evidence="1">Uncharacterized protein</fullName>
    </submittedName>
</protein>
<dbReference type="AlphaFoldDB" id="A0A9Q0UG66"/>
<organism evidence="1 2">
    <name type="scientific">Salix viminalis</name>
    <name type="common">Common osier</name>
    <name type="synonym">Basket willow</name>
    <dbReference type="NCBI Taxonomy" id="40686"/>
    <lineage>
        <taxon>Eukaryota</taxon>
        <taxon>Viridiplantae</taxon>
        <taxon>Streptophyta</taxon>
        <taxon>Embryophyta</taxon>
        <taxon>Tracheophyta</taxon>
        <taxon>Spermatophyta</taxon>
        <taxon>Magnoliopsida</taxon>
        <taxon>eudicotyledons</taxon>
        <taxon>Gunneridae</taxon>
        <taxon>Pentapetalae</taxon>
        <taxon>rosids</taxon>
        <taxon>fabids</taxon>
        <taxon>Malpighiales</taxon>
        <taxon>Salicaceae</taxon>
        <taxon>Saliceae</taxon>
        <taxon>Salix</taxon>
    </lineage>
</organism>
<sequence length="102" mass="11536">MKLGLLGVGILVEKWMKKGLWLRGVASEEEGGVEELRAERERERVKFLKKVSASDLDLLMEERWLLAWRGFGRGRQLVELVDDESGGLFFSHTHGKKGSPGL</sequence>
<comment type="caution">
    <text evidence="1">The sequence shown here is derived from an EMBL/GenBank/DDBJ whole genome shotgun (WGS) entry which is preliminary data.</text>
</comment>
<keyword evidence="2" id="KW-1185">Reference proteome</keyword>
<dbReference type="EMBL" id="JAPFFL010000004">
    <property type="protein sequence ID" value="KAJ6729515.1"/>
    <property type="molecule type" value="Genomic_DNA"/>
</dbReference>
<evidence type="ECO:0000313" key="1">
    <source>
        <dbReference type="EMBL" id="KAJ6729515.1"/>
    </source>
</evidence>
<name>A0A9Q0UG66_SALVM</name>